<protein>
    <submittedName>
        <fullName evidence="2">Uncharacterized protein</fullName>
    </submittedName>
</protein>
<feature type="signal peptide" evidence="1">
    <location>
        <begin position="1"/>
        <end position="16"/>
    </location>
</feature>
<evidence type="ECO:0000313" key="2">
    <source>
        <dbReference type="EMBL" id="WPG99964.1"/>
    </source>
</evidence>
<gene>
    <name evidence="2" type="ORF">R9X50_00278700</name>
</gene>
<keyword evidence="1" id="KW-0732">Signal</keyword>
<organism evidence="2 3">
    <name type="scientific">Acrodontium crateriforme</name>
    <dbReference type="NCBI Taxonomy" id="150365"/>
    <lineage>
        <taxon>Eukaryota</taxon>
        <taxon>Fungi</taxon>
        <taxon>Dikarya</taxon>
        <taxon>Ascomycota</taxon>
        <taxon>Pezizomycotina</taxon>
        <taxon>Dothideomycetes</taxon>
        <taxon>Dothideomycetidae</taxon>
        <taxon>Mycosphaerellales</taxon>
        <taxon>Teratosphaeriaceae</taxon>
        <taxon>Acrodontium</taxon>
    </lineage>
</organism>
<accession>A0AAQ3M1Z4</accession>
<sequence>MHFFGLLSIAPLLVSATESLTTGAEVRYGECDVKNQKCLITDSEDAITCRSTSRCRVQGHKCFAYAPYTQSQCISSVEDPFGRKLKAERSDESIERSEELIEKRAWVEDGACDLYTQTCSINGGAQQIKCDSFACRNHGGPCFSVWPYKRATCNPDEKIPRDAETETNNVGPKRYFIVSGTCKVDTQSCLADDKQAICETTCHKDGDLCTAHWPHKHARCSLLQGLFDRDVEA</sequence>
<dbReference type="EMBL" id="CP138583">
    <property type="protein sequence ID" value="WPG99964.1"/>
    <property type="molecule type" value="Genomic_DNA"/>
</dbReference>
<keyword evidence="3" id="KW-1185">Reference proteome</keyword>
<name>A0AAQ3M1Z4_9PEZI</name>
<evidence type="ECO:0000313" key="3">
    <source>
        <dbReference type="Proteomes" id="UP001303373"/>
    </source>
</evidence>
<proteinExistence type="predicted"/>
<feature type="chain" id="PRO_5042884838" evidence="1">
    <location>
        <begin position="17"/>
        <end position="233"/>
    </location>
</feature>
<reference evidence="2 3" key="1">
    <citation type="submission" date="2023-11" db="EMBL/GenBank/DDBJ databases">
        <title>An acidophilic fungus is an integral part of prey digestion in a carnivorous sundew plant.</title>
        <authorList>
            <person name="Tsai I.J."/>
        </authorList>
    </citation>
    <scope>NUCLEOTIDE SEQUENCE [LARGE SCALE GENOMIC DNA]</scope>
    <source>
        <strain evidence="2">169a</strain>
    </source>
</reference>
<dbReference type="AlphaFoldDB" id="A0AAQ3M1Z4"/>
<evidence type="ECO:0000256" key="1">
    <source>
        <dbReference type="SAM" id="SignalP"/>
    </source>
</evidence>
<dbReference type="Proteomes" id="UP001303373">
    <property type="component" value="Chromosome 4"/>
</dbReference>